<dbReference type="EMBL" id="JAMRDG010000001">
    <property type="protein sequence ID" value="KAJ3703474.1"/>
    <property type="molecule type" value="Genomic_DNA"/>
</dbReference>
<dbReference type="Proteomes" id="UP001210211">
    <property type="component" value="Unassembled WGS sequence"/>
</dbReference>
<dbReference type="PANTHER" id="PTHR36885:SF2">
    <property type="entry name" value="DUF4378 DOMAIN-CONTAINING PROTEIN"/>
    <property type="match status" value="1"/>
</dbReference>
<comment type="caution">
    <text evidence="1">The sequence shown here is derived from an EMBL/GenBank/DDBJ whole genome shotgun (WGS) entry which is preliminary data.</text>
</comment>
<dbReference type="PANTHER" id="PTHR36885">
    <property type="entry name" value="EXPRESSED PROTEIN"/>
    <property type="match status" value="1"/>
</dbReference>
<keyword evidence="2" id="KW-1185">Reference proteome</keyword>
<evidence type="ECO:0000313" key="1">
    <source>
        <dbReference type="EMBL" id="KAJ3703474.1"/>
    </source>
</evidence>
<proteinExistence type="predicted"/>
<evidence type="ECO:0000313" key="2">
    <source>
        <dbReference type="Proteomes" id="UP001210211"/>
    </source>
</evidence>
<sequence length="279" mass="32331">MAQPRKLHELLQEPQEPFYVDTYLIERGYSTKLLEAQEGLSLCWPHNVSKNQVRLRGNGFIRKRGVFGRGFLSKVVYWQFVKKNMKFDKKALKDGNSQNHERILKSQCFVEESGSETKNHSPVSVLEMHRCEVAPADSNDKEEMPQKILSLIDSPKKAFNILEELLRLAYEPSMKCISESTRNNLKEQKAIDIDQDWDLNSDESTTDEEGSSFSLDSETFEEIRKIVISEMAESMTKWGNFKFDMNRDIGTEIENAIREEIIEDFVLDILKSNCTNERC</sequence>
<gene>
    <name evidence="1" type="ORF">LUZ61_007179</name>
</gene>
<accession>A0AAD5ZSW8</accession>
<reference evidence="1 2" key="1">
    <citation type="journal article" date="2022" name="Cell">
        <title>Repeat-based holocentromeres influence genome architecture and karyotype evolution.</title>
        <authorList>
            <person name="Hofstatter P.G."/>
            <person name="Thangavel G."/>
            <person name="Lux T."/>
            <person name="Neumann P."/>
            <person name="Vondrak T."/>
            <person name="Novak P."/>
            <person name="Zhang M."/>
            <person name="Costa L."/>
            <person name="Castellani M."/>
            <person name="Scott A."/>
            <person name="Toegelov H."/>
            <person name="Fuchs J."/>
            <person name="Mata-Sucre Y."/>
            <person name="Dias Y."/>
            <person name="Vanzela A.L.L."/>
            <person name="Huettel B."/>
            <person name="Almeida C.C.S."/>
            <person name="Simkova H."/>
            <person name="Souza G."/>
            <person name="Pedrosa-Harand A."/>
            <person name="Macas J."/>
            <person name="Mayer K.F.X."/>
            <person name="Houben A."/>
            <person name="Marques A."/>
        </authorList>
    </citation>
    <scope>NUCLEOTIDE SEQUENCE [LARGE SCALE GENOMIC DNA]</scope>
    <source>
        <strain evidence="1">RhyTen1mFocal</strain>
    </source>
</reference>
<evidence type="ECO:0008006" key="3">
    <source>
        <dbReference type="Google" id="ProtNLM"/>
    </source>
</evidence>
<organism evidence="1 2">
    <name type="scientific">Rhynchospora tenuis</name>
    <dbReference type="NCBI Taxonomy" id="198213"/>
    <lineage>
        <taxon>Eukaryota</taxon>
        <taxon>Viridiplantae</taxon>
        <taxon>Streptophyta</taxon>
        <taxon>Embryophyta</taxon>
        <taxon>Tracheophyta</taxon>
        <taxon>Spermatophyta</taxon>
        <taxon>Magnoliopsida</taxon>
        <taxon>Liliopsida</taxon>
        <taxon>Poales</taxon>
        <taxon>Cyperaceae</taxon>
        <taxon>Cyperoideae</taxon>
        <taxon>Rhynchosporeae</taxon>
        <taxon>Rhynchospora</taxon>
    </lineage>
</organism>
<dbReference type="AlphaFoldDB" id="A0AAD5ZSW8"/>
<protein>
    <recommendedName>
        <fullName evidence="3">DUF4378 domain-containing protein</fullName>
    </recommendedName>
</protein>
<name>A0AAD5ZSW8_9POAL</name>